<dbReference type="STRING" id="1802410.A3H75_01135"/>
<protein>
    <submittedName>
        <fullName evidence="1">Uncharacterized protein</fullName>
    </submittedName>
</protein>
<organism evidence="1 2">
    <name type="scientific">Candidatus Uhrbacteria bacterium RIFCSPLOWO2_02_FULL_51_9</name>
    <dbReference type="NCBI Taxonomy" id="1802410"/>
    <lineage>
        <taxon>Bacteria</taxon>
        <taxon>Candidatus Uhriibacteriota</taxon>
    </lineage>
</organism>
<gene>
    <name evidence="1" type="ORF">A3H75_01135</name>
</gene>
<dbReference type="AlphaFoldDB" id="A0A1F7VEN3"/>
<comment type="caution">
    <text evidence="1">The sequence shown here is derived from an EMBL/GenBank/DDBJ whole genome shotgun (WGS) entry which is preliminary data.</text>
</comment>
<evidence type="ECO:0000313" key="1">
    <source>
        <dbReference type="EMBL" id="OGL88464.1"/>
    </source>
</evidence>
<sequence>MSKASLRQAIQVLRQMEEAEWDSALVQTFIGNWGSIRDLMVALQDGRRTQDEIQAVLEGRFKITPSEKQTTKSRAVQFILPLSDADAVRGLLVKGYTADKVDHVLGAWRRLAESLDYTGPVVWQVKAGFTLKHHAPQAGPCCNGFQYLQDWNFTDEPTKDGLVFFIPRLLTDSVEKNVCEQGALLKETRNRYELPDHHLTSFGSSSILAGLILAHYKATNECVPLNKFWTRSDTLIADTYRLRLGDFGEYGLFCGYWGWDGRRYDGLGCFPLGVES</sequence>
<dbReference type="Proteomes" id="UP000176678">
    <property type="component" value="Unassembled WGS sequence"/>
</dbReference>
<dbReference type="EMBL" id="MGES01000045">
    <property type="protein sequence ID" value="OGL88464.1"/>
    <property type="molecule type" value="Genomic_DNA"/>
</dbReference>
<reference evidence="1 2" key="1">
    <citation type="journal article" date="2016" name="Nat. Commun.">
        <title>Thousands of microbial genomes shed light on interconnected biogeochemical processes in an aquifer system.</title>
        <authorList>
            <person name="Anantharaman K."/>
            <person name="Brown C.T."/>
            <person name="Hug L.A."/>
            <person name="Sharon I."/>
            <person name="Castelle C.J."/>
            <person name="Probst A.J."/>
            <person name="Thomas B.C."/>
            <person name="Singh A."/>
            <person name="Wilkins M.J."/>
            <person name="Karaoz U."/>
            <person name="Brodie E.L."/>
            <person name="Williams K.H."/>
            <person name="Hubbard S.S."/>
            <person name="Banfield J.F."/>
        </authorList>
    </citation>
    <scope>NUCLEOTIDE SEQUENCE [LARGE SCALE GENOMIC DNA]</scope>
</reference>
<evidence type="ECO:0000313" key="2">
    <source>
        <dbReference type="Proteomes" id="UP000176678"/>
    </source>
</evidence>
<accession>A0A1F7VEN3</accession>
<proteinExistence type="predicted"/>
<name>A0A1F7VEN3_9BACT</name>